<gene>
    <name evidence="2" type="ORF">SKAU_G00364490</name>
</gene>
<feature type="compositionally biased region" description="Polar residues" evidence="1">
    <location>
        <begin position="18"/>
        <end position="27"/>
    </location>
</feature>
<comment type="caution">
    <text evidence="2">The sequence shown here is derived from an EMBL/GenBank/DDBJ whole genome shotgun (WGS) entry which is preliminary data.</text>
</comment>
<feature type="region of interest" description="Disordered" evidence="1">
    <location>
        <begin position="12"/>
        <end position="50"/>
    </location>
</feature>
<organism evidence="2 3">
    <name type="scientific">Synaphobranchus kaupii</name>
    <name type="common">Kaup's arrowtooth eel</name>
    <dbReference type="NCBI Taxonomy" id="118154"/>
    <lineage>
        <taxon>Eukaryota</taxon>
        <taxon>Metazoa</taxon>
        <taxon>Chordata</taxon>
        <taxon>Craniata</taxon>
        <taxon>Vertebrata</taxon>
        <taxon>Euteleostomi</taxon>
        <taxon>Actinopterygii</taxon>
        <taxon>Neopterygii</taxon>
        <taxon>Teleostei</taxon>
        <taxon>Anguilliformes</taxon>
        <taxon>Synaphobranchidae</taxon>
        <taxon>Synaphobranchus</taxon>
    </lineage>
</organism>
<dbReference type="Proteomes" id="UP001152622">
    <property type="component" value="Chromosome 18"/>
</dbReference>
<accession>A0A9Q1ID78</accession>
<name>A0A9Q1ID78_SYNKA</name>
<reference evidence="2" key="1">
    <citation type="journal article" date="2023" name="Science">
        <title>Genome structures resolve the early diversification of teleost fishes.</title>
        <authorList>
            <person name="Parey E."/>
            <person name="Louis A."/>
            <person name="Montfort J."/>
            <person name="Bouchez O."/>
            <person name="Roques C."/>
            <person name="Iampietro C."/>
            <person name="Lluch J."/>
            <person name="Castinel A."/>
            <person name="Donnadieu C."/>
            <person name="Desvignes T."/>
            <person name="Floi Bucao C."/>
            <person name="Jouanno E."/>
            <person name="Wen M."/>
            <person name="Mejri S."/>
            <person name="Dirks R."/>
            <person name="Jansen H."/>
            <person name="Henkel C."/>
            <person name="Chen W.J."/>
            <person name="Zahm M."/>
            <person name="Cabau C."/>
            <person name="Klopp C."/>
            <person name="Thompson A.W."/>
            <person name="Robinson-Rechavi M."/>
            <person name="Braasch I."/>
            <person name="Lecointre G."/>
            <person name="Bobe J."/>
            <person name="Postlethwait J.H."/>
            <person name="Berthelot C."/>
            <person name="Roest Crollius H."/>
            <person name="Guiguen Y."/>
        </authorList>
    </citation>
    <scope>NUCLEOTIDE SEQUENCE</scope>
    <source>
        <strain evidence="2">WJC10195</strain>
    </source>
</reference>
<dbReference type="EMBL" id="JAINUF010000018">
    <property type="protein sequence ID" value="KAJ8337483.1"/>
    <property type="molecule type" value="Genomic_DNA"/>
</dbReference>
<evidence type="ECO:0000313" key="2">
    <source>
        <dbReference type="EMBL" id="KAJ8337483.1"/>
    </source>
</evidence>
<dbReference type="AlphaFoldDB" id="A0A9Q1ID78"/>
<sequence>MRVSLLCLRKSIKKGSRSSESGENYSTKKNHKHTVSTRSQKQLPGSQHGNSSAISFRFAPVLLLIAARPVVPAESTVPLQTKLRPFRGERGLIHPGPCGSPLPR</sequence>
<keyword evidence="3" id="KW-1185">Reference proteome</keyword>
<protein>
    <submittedName>
        <fullName evidence="2">Uncharacterized protein</fullName>
    </submittedName>
</protein>
<proteinExistence type="predicted"/>
<evidence type="ECO:0000313" key="3">
    <source>
        <dbReference type="Proteomes" id="UP001152622"/>
    </source>
</evidence>
<feature type="compositionally biased region" description="Polar residues" evidence="1">
    <location>
        <begin position="36"/>
        <end position="50"/>
    </location>
</feature>
<evidence type="ECO:0000256" key="1">
    <source>
        <dbReference type="SAM" id="MobiDB-lite"/>
    </source>
</evidence>